<proteinExistence type="predicted"/>
<evidence type="ECO:0000256" key="1">
    <source>
        <dbReference type="ARBA" id="ARBA00001968"/>
    </source>
</evidence>
<keyword evidence="2" id="KW-0479">Metal-binding</keyword>
<name>A0AAV4C3W0_9GAST</name>
<organism evidence="4 5">
    <name type="scientific">Plakobranchus ocellatus</name>
    <dbReference type="NCBI Taxonomy" id="259542"/>
    <lineage>
        <taxon>Eukaryota</taxon>
        <taxon>Metazoa</taxon>
        <taxon>Spiralia</taxon>
        <taxon>Lophotrochozoa</taxon>
        <taxon>Mollusca</taxon>
        <taxon>Gastropoda</taxon>
        <taxon>Heterobranchia</taxon>
        <taxon>Euthyneura</taxon>
        <taxon>Panpulmonata</taxon>
        <taxon>Sacoglossa</taxon>
        <taxon>Placobranchoidea</taxon>
        <taxon>Plakobranchidae</taxon>
        <taxon>Plakobranchus</taxon>
    </lineage>
</organism>
<gene>
    <name evidence="4" type="ORF">PoB_005394600</name>
</gene>
<reference evidence="4 5" key="1">
    <citation type="journal article" date="2021" name="Elife">
        <title>Chloroplast acquisition without the gene transfer in kleptoplastic sea slugs, Plakobranchus ocellatus.</title>
        <authorList>
            <person name="Maeda T."/>
            <person name="Takahashi S."/>
            <person name="Yoshida T."/>
            <person name="Shimamura S."/>
            <person name="Takaki Y."/>
            <person name="Nagai Y."/>
            <person name="Toyoda A."/>
            <person name="Suzuki Y."/>
            <person name="Arimoto A."/>
            <person name="Ishii H."/>
            <person name="Satoh N."/>
            <person name="Nishiyama T."/>
            <person name="Hasebe M."/>
            <person name="Maruyama T."/>
            <person name="Minagawa J."/>
            <person name="Obokata J."/>
            <person name="Shigenobu S."/>
        </authorList>
    </citation>
    <scope>NUCLEOTIDE SEQUENCE [LARGE SCALE GENOMIC DNA]</scope>
</reference>
<dbReference type="Proteomes" id="UP000735302">
    <property type="component" value="Unassembled WGS sequence"/>
</dbReference>
<sequence>MDTFPMGHSTFGKMFEGNKLNLPNPEPLHEEDTIDVPYYFVADDAFAITENLLKPHGVGPDPFDREKRIFNYRLSRARRVVENLFGILASRFGVFQRPMMLSPEKATIVTIASCYLHNFLRKKSDRYVSLGSVDWEDANYNINDGEGHATQRDLAGLCPTFRRNVTERAKFVRETLQRYFCNQRSVPWQLKYV</sequence>
<accession>A0AAV4C3W0</accession>
<feature type="domain" description="DDE Tnp4" evidence="3">
    <location>
        <begin position="34"/>
        <end position="118"/>
    </location>
</feature>
<dbReference type="InterPro" id="IPR027806">
    <property type="entry name" value="HARBI1_dom"/>
</dbReference>
<comment type="caution">
    <text evidence="4">The sequence shown here is derived from an EMBL/GenBank/DDBJ whole genome shotgun (WGS) entry which is preliminary data.</text>
</comment>
<keyword evidence="5" id="KW-1185">Reference proteome</keyword>
<dbReference type="Pfam" id="PF13359">
    <property type="entry name" value="DDE_Tnp_4"/>
    <property type="match status" value="1"/>
</dbReference>
<protein>
    <recommendedName>
        <fullName evidence="3">DDE Tnp4 domain-containing protein</fullName>
    </recommendedName>
</protein>
<evidence type="ECO:0000313" key="4">
    <source>
        <dbReference type="EMBL" id="GFO27441.1"/>
    </source>
</evidence>
<dbReference type="GO" id="GO:0046872">
    <property type="term" value="F:metal ion binding"/>
    <property type="evidence" value="ECO:0007669"/>
    <property type="project" value="UniProtKB-KW"/>
</dbReference>
<evidence type="ECO:0000259" key="3">
    <source>
        <dbReference type="Pfam" id="PF13359"/>
    </source>
</evidence>
<evidence type="ECO:0000313" key="5">
    <source>
        <dbReference type="Proteomes" id="UP000735302"/>
    </source>
</evidence>
<evidence type="ECO:0000256" key="2">
    <source>
        <dbReference type="ARBA" id="ARBA00022723"/>
    </source>
</evidence>
<dbReference type="AlphaFoldDB" id="A0AAV4C3W0"/>
<dbReference type="EMBL" id="BLXT01005922">
    <property type="protein sequence ID" value="GFO27441.1"/>
    <property type="molecule type" value="Genomic_DNA"/>
</dbReference>
<comment type="cofactor">
    <cofactor evidence="1">
        <name>a divalent metal cation</name>
        <dbReference type="ChEBI" id="CHEBI:60240"/>
    </cofactor>
</comment>